<evidence type="ECO:0000256" key="1">
    <source>
        <dbReference type="SAM" id="Phobius"/>
    </source>
</evidence>
<evidence type="ECO:0000313" key="3">
    <source>
        <dbReference type="Proteomes" id="UP000471501"/>
    </source>
</evidence>
<name>A0A6I4NL19_9FLAO</name>
<evidence type="ECO:0000313" key="2">
    <source>
        <dbReference type="EMBL" id="MWB94723.1"/>
    </source>
</evidence>
<keyword evidence="1" id="KW-0472">Membrane</keyword>
<accession>A0A6I4NL19</accession>
<feature type="transmembrane region" description="Helical" evidence="1">
    <location>
        <begin position="12"/>
        <end position="29"/>
    </location>
</feature>
<dbReference type="SUPFAM" id="SSF48371">
    <property type="entry name" value="ARM repeat"/>
    <property type="match status" value="1"/>
</dbReference>
<comment type="caution">
    <text evidence="2">The sequence shown here is derived from an EMBL/GenBank/DDBJ whole genome shotgun (WGS) entry which is preliminary data.</text>
</comment>
<evidence type="ECO:0008006" key="4">
    <source>
        <dbReference type="Google" id="ProtNLM"/>
    </source>
</evidence>
<organism evidence="2 3">
    <name type="scientific">Flavobacterium hydrocarbonoxydans</name>
    <dbReference type="NCBI Taxonomy" id="2683249"/>
    <lineage>
        <taxon>Bacteria</taxon>
        <taxon>Pseudomonadati</taxon>
        <taxon>Bacteroidota</taxon>
        <taxon>Flavobacteriia</taxon>
        <taxon>Flavobacteriales</taxon>
        <taxon>Flavobacteriaceae</taxon>
        <taxon>Flavobacterium</taxon>
    </lineage>
</organism>
<keyword evidence="3" id="KW-1185">Reference proteome</keyword>
<protein>
    <recommendedName>
        <fullName evidence="4">HEAT repeat domain-containing protein</fullName>
    </recommendedName>
</protein>
<keyword evidence="1" id="KW-1133">Transmembrane helix</keyword>
<reference evidence="2 3" key="1">
    <citation type="submission" date="2019-12" db="EMBL/GenBank/DDBJ databases">
        <authorList>
            <person name="Kim Y.S."/>
        </authorList>
    </citation>
    <scope>NUCLEOTIDE SEQUENCE [LARGE SCALE GENOMIC DNA]</scope>
    <source>
        <strain evidence="2 3">GA093</strain>
    </source>
</reference>
<proteinExistence type="predicted"/>
<dbReference type="InterPro" id="IPR016024">
    <property type="entry name" value="ARM-type_fold"/>
</dbReference>
<keyword evidence="1" id="KW-0812">Transmembrane</keyword>
<dbReference type="AlphaFoldDB" id="A0A6I4NL19"/>
<dbReference type="RefSeq" id="WP_160374698.1">
    <property type="nucleotide sequence ID" value="NZ_WSTB01000005.1"/>
</dbReference>
<dbReference type="Proteomes" id="UP000471501">
    <property type="component" value="Unassembled WGS sequence"/>
</dbReference>
<sequence length="353" mass="41544">MEQFIMYLKYYVIPFLLISTIFFTFLLLLKRIRHQYYLVYKNSIARKADSFLTEITLSKLDNVTLIQKVSEFKEAIPIHKSWCKEMLIDDMIRLKNNLKGKTAKTLNRIYKLLDLDHYSAGLIRDFRNYKKCQGFYHFQSLDYKPGISLIKKYLFHPNKIIRSNANIAYIILSKGDWQAVDTLPVKISILNTIKVMDIFHSKKIPMPENVVVWIASKNRTILKLAIMTMVFYNYRKNSAEIINLLHDEDISLKIDVIRAIRELFLEEAEAELLILFEREPLEIQLEILKTLKIIGSPKTIAFLRNRIINEPTKDLKLKMVTCLNQLDRNTVNSLGLLDQDTQKMIDHVRQLQI</sequence>
<dbReference type="EMBL" id="WSTB01000005">
    <property type="protein sequence ID" value="MWB94723.1"/>
    <property type="molecule type" value="Genomic_DNA"/>
</dbReference>
<gene>
    <name evidence="2" type="ORF">GON26_10135</name>
</gene>